<dbReference type="Proteomes" id="UP001595075">
    <property type="component" value="Unassembled WGS sequence"/>
</dbReference>
<accession>A0ABR4CDW3</accession>
<feature type="non-terminal residue" evidence="2">
    <location>
        <position position="82"/>
    </location>
</feature>
<evidence type="ECO:0000313" key="2">
    <source>
        <dbReference type="EMBL" id="KAL2068137.1"/>
    </source>
</evidence>
<evidence type="ECO:0000313" key="3">
    <source>
        <dbReference type="Proteomes" id="UP001595075"/>
    </source>
</evidence>
<dbReference type="EMBL" id="JAZHXI010000009">
    <property type="protein sequence ID" value="KAL2068137.1"/>
    <property type="molecule type" value="Genomic_DNA"/>
</dbReference>
<sequence length="82" mass="8496">MKLSQFSGTYDTLDQTSGSGESPAGGVNSLILDGDRGKDSCRRTCGETSVTTSSPSALGAVPGLSKSERMRDILRLKGISAE</sequence>
<organism evidence="2 3">
    <name type="scientific">Oculimacula yallundae</name>
    <dbReference type="NCBI Taxonomy" id="86028"/>
    <lineage>
        <taxon>Eukaryota</taxon>
        <taxon>Fungi</taxon>
        <taxon>Dikarya</taxon>
        <taxon>Ascomycota</taxon>
        <taxon>Pezizomycotina</taxon>
        <taxon>Leotiomycetes</taxon>
        <taxon>Helotiales</taxon>
        <taxon>Ploettnerulaceae</taxon>
        <taxon>Oculimacula</taxon>
    </lineage>
</organism>
<gene>
    <name evidence="2" type="ORF">VTL71DRAFT_16235</name>
</gene>
<feature type="compositionally biased region" description="Basic and acidic residues" evidence="1">
    <location>
        <begin position="33"/>
        <end position="45"/>
    </location>
</feature>
<proteinExistence type="predicted"/>
<feature type="compositionally biased region" description="Polar residues" evidence="1">
    <location>
        <begin position="46"/>
        <end position="56"/>
    </location>
</feature>
<evidence type="ECO:0000256" key="1">
    <source>
        <dbReference type="SAM" id="MobiDB-lite"/>
    </source>
</evidence>
<feature type="region of interest" description="Disordered" evidence="1">
    <location>
        <begin position="1"/>
        <end position="64"/>
    </location>
</feature>
<keyword evidence="3" id="KW-1185">Reference proteome</keyword>
<feature type="compositionally biased region" description="Polar residues" evidence="1">
    <location>
        <begin position="1"/>
        <end position="20"/>
    </location>
</feature>
<reference evidence="2 3" key="1">
    <citation type="journal article" date="2024" name="Commun. Biol.">
        <title>Comparative genomic analysis of thermophilic fungi reveals convergent evolutionary adaptations and gene losses.</title>
        <authorList>
            <person name="Steindorff A.S."/>
            <person name="Aguilar-Pontes M.V."/>
            <person name="Robinson A.J."/>
            <person name="Andreopoulos B."/>
            <person name="LaButti K."/>
            <person name="Kuo A."/>
            <person name="Mondo S."/>
            <person name="Riley R."/>
            <person name="Otillar R."/>
            <person name="Haridas S."/>
            <person name="Lipzen A."/>
            <person name="Grimwood J."/>
            <person name="Schmutz J."/>
            <person name="Clum A."/>
            <person name="Reid I.D."/>
            <person name="Moisan M.C."/>
            <person name="Butler G."/>
            <person name="Nguyen T.T.M."/>
            <person name="Dewar K."/>
            <person name="Conant G."/>
            <person name="Drula E."/>
            <person name="Henrissat B."/>
            <person name="Hansel C."/>
            <person name="Singer S."/>
            <person name="Hutchinson M.I."/>
            <person name="de Vries R.P."/>
            <person name="Natvig D.O."/>
            <person name="Powell A.J."/>
            <person name="Tsang A."/>
            <person name="Grigoriev I.V."/>
        </authorList>
    </citation>
    <scope>NUCLEOTIDE SEQUENCE [LARGE SCALE GENOMIC DNA]</scope>
    <source>
        <strain evidence="2 3">CBS 494.80</strain>
    </source>
</reference>
<name>A0ABR4CDW3_9HELO</name>
<comment type="caution">
    <text evidence="2">The sequence shown here is derived from an EMBL/GenBank/DDBJ whole genome shotgun (WGS) entry which is preliminary data.</text>
</comment>
<protein>
    <submittedName>
        <fullName evidence="2">Uncharacterized protein</fullName>
    </submittedName>
</protein>